<reference evidence="4 5" key="1">
    <citation type="journal article" date="2014" name="Nature">
        <title>An environmental bacterial taxon with a large and distinct metabolic repertoire.</title>
        <authorList>
            <person name="Wilson M.C."/>
            <person name="Mori T."/>
            <person name="Ruckert C."/>
            <person name="Uria A.R."/>
            <person name="Helf M.J."/>
            <person name="Takada K."/>
            <person name="Gernert C."/>
            <person name="Steffens U.A."/>
            <person name="Heycke N."/>
            <person name="Schmitt S."/>
            <person name="Rinke C."/>
            <person name="Helfrich E.J."/>
            <person name="Brachmann A.O."/>
            <person name="Gurgui C."/>
            <person name="Wakimoto T."/>
            <person name="Kracht M."/>
            <person name="Crusemann M."/>
            <person name="Hentschel U."/>
            <person name="Abe I."/>
            <person name="Matsunaga S."/>
            <person name="Kalinowski J."/>
            <person name="Takeyama H."/>
            <person name="Piel J."/>
        </authorList>
    </citation>
    <scope>NUCLEOTIDE SEQUENCE [LARGE SCALE GENOMIC DNA]</scope>
    <source>
        <strain evidence="5">TSY1</strain>
    </source>
</reference>
<feature type="transmembrane region" description="Helical" evidence="2">
    <location>
        <begin position="21"/>
        <end position="41"/>
    </location>
</feature>
<dbReference type="PANTHER" id="PTHR10579:SF43">
    <property type="entry name" value="ZINC FINGER (C3HC4-TYPE RING FINGER) FAMILY PROTEIN"/>
    <property type="match status" value="1"/>
</dbReference>
<feature type="domain" description="VWFA" evidence="3">
    <location>
        <begin position="112"/>
        <end position="286"/>
    </location>
</feature>
<feature type="region of interest" description="Disordered" evidence="1">
    <location>
        <begin position="470"/>
        <end position="501"/>
    </location>
</feature>
<dbReference type="EMBL" id="AZHW01001375">
    <property type="protein sequence ID" value="ETW92792.1"/>
    <property type="molecule type" value="Genomic_DNA"/>
</dbReference>
<dbReference type="Pfam" id="PF00092">
    <property type="entry name" value="VWA"/>
    <property type="match status" value="1"/>
</dbReference>
<dbReference type="PROSITE" id="PS50234">
    <property type="entry name" value="VWFA"/>
    <property type="match status" value="1"/>
</dbReference>
<keyword evidence="2" id="KW-0812">Transmembrane</keyword>
<dbReference type="Proteomes" id="UP000019141">
    <property type="component" value="Unassembled WGS sequence"/>
</dbReference>
<keyword evidence="2" id="KW-1133">Transmembrane helix</keyword>
<dbReference type="InterPro" id="IPR002035">
    <property type="entry name" value="VWF_A"/>
</dbReference>
<dbReference type="InterPro" id="IPR036465">
    <property type="entry name" value="vWFA_dom_sf"/>
</dbReference>
<organism evidence="4 5">
    <name type="scientific">Entotheonella factor</name>
    <dbReference type="NCBI Taxonomy" id="1429438"/>
    <lineage>
        <taxon>Bacteria</taxon>
        <taxon>Pseudomonadati</taxon>
        <taxon>Nitrospinota/Tectimicrobiota group</taxon>
        <taxon>Candidatus Tectimicrobiota</taxon>
        <taxon>Candidatus Entotheonellia</taxon>
        <taxon>Candidatus Entotheonellales</taxon>
        <taxon>Candidatus Entotheonellaceae</taxon>
        <taxon>Candidatus Entotheonella</taxon>
    </lineage>
</organism>
<name>W4L439_ENTF1</name>
<dbReference type="HOGENOM" id="CLU_031866_1_0_7"/>
<keyword evidence="5" id="KW-1185">Reference proteome</keyword>
<evidence type="ECO:0000259" key="3">
    <source>
        <dbReference type="PROSITE" id="PS50234"/>
    </source>
</evidence>
<evidence type="ECO:0000313" key="4">
    <source>
        <dbReference type="EMBL" id="ETW92792.1"/>
    </source>
</evidence>
<dbReference type="InterPro" id="IPR051266">
    <property type="entry name" value="CLCR"/>
</dbReference>
<accession>W4L439</accession>
<evidence type="ECO:0000256" key="2">
    <source>
        <dbReference type="SAM" id="Phobius"/>
    </source>
</evidence>
<sequence>MSRFNFHWKHIFTLTSARTQAVLFAGLVAITVLLVAWHTPWNAWLRSGPKLAYAKPPKAISTSDVTLYAELSQTKLVQGQDGTVYVNLGIQAPLPLNVMQAGSEPVNRLPIDMVVVLDRSPSMMAANKWPYAKTAVLALLQRLGPSDRIGLIGFDRLATVYAELTAVTPRARQHLQRLVQGMQVGSATNISAGLERAKGMLTQQPSERVKKMILLSDGETNTGITDPLALAQMASDISDQKIVLSTIGMGLGFNEALMAALADHGMGHYAYLEHLDTLGDILAKDVEEARSLYAERSELDVQLRAGVKLMAAAGYPMEQVNRAENRYRIKTGQLFWGAHKPLMLTLKAPTTASGAFALGDIALYIHAGGTEKKAVVGHEQLAYAVVAPAEKQEAQASIRSDVYRKSWLKNNLGRMRQEVASWIKAGDQPKAQAAIDDYRRQLSAAEAKSGMQLKDEAVDQDIEVMETELNEAFRGSNAQQAEKQNRLSKRMQYKSREEQRK</sequence>
<evidence type="ECO:0000256" key="1">
    <source>
        <dbReference type="SAM" id="MobiDB-lite"/>
    </source>
</evidence>
<dbReference type="PANTHER" id="PTHR10579">
    <property type="entry name" value="CALCIUM-ACTIVATED CHLORIDE CHANNEL REGULATOR"/>
    <property type="match status" value="1"/>
</dbReference>
<dbReference type="AlphaFoldDB" id="W4L439"/>
<gene>
    <name evidence="4" type="ORF">ETSY1_42110</name>
</gene>
<comment type="caution">
    <text evidence="4">The sequence shown here is derived from an EMBL/GenBank/DDBJ whole genome shotgun (WGS) entry which is preliminary data.</text>
</comment>
<evidence type="ECO:0000313" key="5">
    <source>
        <dbReference type="Proteomes" id="UP000019141"/>
    </source>
</evidence>
<dbReference type="SMART" id="SM00327">
    <property type="entry name" value="VWA"/>
    <property type="match status" value="1"/>
</dbReference>
<protein>
    <recommendedName>
        <fullName evidence="3">VWFA domain-containing protein</fullName>
    </recommendedName>
</protein>
<dbReference type="Gene3D" id="3.40.50.410">
    <property type="entry name" value="von Willebrand factor, type A domain"/>
    <property type="match status" value="1"/>
</dbReference>
<dbReference type="SUPFAM" id="SSF53300">
    <property type="entry name" value="vWA-like"/>
    <property type="match status" value="1"/>
</dbReference>
<keyword evidence="2" id="KW-0472">Membrane</keyword>
<proteinExistence type="predicted"/>